<accession>A0AAD3CIE8</accession>
<evidence type="ECO:0000313" key="5">
    <source>
        <dbReference type="Proteomes" id="UP001054902"/>
    </source>
</evidence>
<protein>
    <recommendedName>
        <fullName evidence="3">Isochorismatase-like domain-containing protein</fullName>
    </recommendedName>
</protein>
<dbReference type="GO" id="GO:0016787">
    <property type="term" value="F:hydrolase activity"/>
    <property type="evidence" value="ECO:0007669"/>
    <property type="project" value="UniProtKB-KW"/>
</dbReference>
<keyword evidence="2" id="KW-0378">Hydrolase</keyword>
<dbReference type="AlphaFoldDB" id="A0AAD3CIE8"/>
<sequence length="297" mass="33505">MRLLFDCNRSQEDIQIKAAKDANATPRGKDICNDTNVKKKVVMGRPSLAAESTALLIVDVQPEFWTHCPSIEKDFPDFEQNLERTVQLARERKAKITWARADFRRHQSPWLKQFGRLVEETVDATDTLPCEPESATWETFAIPQGGETILAKISWSSTFNTPLLHFLRLHGIDTVLVCGLNTSTSVQKSAFGIFEAGFRTLVVKDACCDRVKEPHEAALALYGDYMYEIITSSELADPDKGLRRAIKPVWITKDHVKETSPSNSYESTMTSENYIAAYKRRRGSSGPKTNFLWSPQA</sequence>
<dbReference type="InterPro" id="IPR000868">
    <property type="entry name" value="Isochorismatase-like_dom"/>
</dbReference>
<comment type="similarity">
    <text evidence="1">Belongs to the isochorismatase family.</text>
</comment>
<evidence type="ECO:0000313" key="4">
    <source>
        <dbReference type="EMBL" id="GFH46213.1"/>
    </source>
</evidence>
<dbReference type="PANTHER" id="PTHR43540">
    <property type="entry name" value="PEROXYUREIDOACRYLATE/UREIDOACRYLATE AMIDOHYDROLASE-RELATED"/>
    <property type="match status" value="1"/>
</dbReference>
<evidence type="ECO:0000256" key="1">
    <source>
        <dbReference type="ARBA" id="ARBA00006336"/>
    </source>
</evidence>
<dbReference type="InterPro" id="IPR036380">
    <property type="entry name" value="Isochorismatase-like_sf"/>
</dbReference>
<organism evidence="4 5">
    <name type="scientific">Chaetoceros tenuissimus</name>
    <dbReference type="NCBI Taxonomy" id="426638"/>
    <lineage>
        <taxon>Eukaryota</taxon>
        <taxon>Sar</taxon>
        <taxon>Stramenopiles</taxon>
        <taxon>Ochrophyta</taxon>
        <taxon>Bacillariophyta</taxon>
        <taxon>Coscinodiscophyceae</taxon>
        <taxon>Chaetocerotophycidae</taxon>
        <taxon>Chaetocerotales</taxon>
        <taxon>Chaetocerotaceae</taxon>
        <taxon>Chaetoceros</taxon>
    </lineage>
</organism>
<dbReference type="Pfam" id="PF00857">
    <property type="entry name" value="Isochorismatase"/>
    <property type="match status" value="1"/>
</dbReference>
<gene>
    <name evidence="4" type="ORF">CTEN210_02687</name>
</gene>
<dbReference type="Gene3D" id="3.40.50.850">
    <property type="entry name" value="Isochorismatase-like"/>
    <property type="match status" value="1"/>
</dbReference>
<evidence type="ECO:0000259" key="3">
    <source>
        <dbReference type="Pfam" id="PF00857"/>
    </source>
</evidence>
<feature type="domain" description="Isochorismatase-like" evidence="3">
    <location>
        <begin position="53"/>
        <end position="232"/>
    </location>
</feature>
<dbReference type="Proteomes" id="UP001054902">
    <property type="component" value="Unassembled WGS sequence"/>
</dbReference>
<dbReference type="EMBL" id="BLLK01000022">
    <property type="protein sequence ID" value="GFH46213.1"/>
    <property type="molecule type" value="Genomic_DNA"/>
</dbReference>
<comment type="caution">
    <text evidence="4">The sequence shown here is derived from an EMBL/GenBank/DDBJ whole genome shotgun (WGS) entry which is preliminary data.</text>
</comment>
<dbReference type="InterPro" id="IPR050272">
    <property type="entry name" value="Isochorismatase-like_hydrls"/>
</dbReference>
<proteinExistence type="inferred from homology"/>
<evidence type="ECO:0000256" key="2">
    <source>
        <dbReference type="ARBA" id="ARBA00022801"/>
    </source>
</evidence>
<reference evidence="4 5" key="1">
    <citation type="journal article" date="2021" name="Sci. Rep.">
        <title>The genome of the diatom Chaetoceros tenuissimus carries an ancient integrated fragment of an extant virus.</title>
        <authorList>
            <person name="Hongo Y."/>
            <person name="Kimura K."/>
            <person name="Takaki Y."/>
            <person name="Yoshida Y."/>
            <person name="Baba S."/>
            <person name="Kobayashi G."/>
            <person name="Nagasaki K."/>
            <person name="Hano T."/>
            <person name="Tomaru Y."/>
        </authorList>
    </citation>
    <scope>NUCLEOTIDE SEQUENCE [LARGE SCALE GENOMIC DNA]</scope>
    <source>
        <strain evidence="4 5">NIES-3715</strain>
    </source>
</reference>
<name>A0AAD3CIE8_9STRA</name>
<dbReference type="CDD" id="cd00431">
    <property type="entry name" value="cysteine_hydrolases"/>
    <property type="match status" value="1"/>
</dbReference>
<dbReference type="SUPFAM" id="SSF52499">
    <property type="entry name" value="Isochorismatase-like hydrolases"/>
    <property type="match status" value="1"/>
</dbReference>
<keyword evidence="5" id="KW-1185">Reference proteome</keyword>